<evidence type="ECO:0000256" key="6">
    <source>
        <dbReference type="ARBA" id="ARBA00023306"/>
    </source>
</evidence>
<keyword evidence="5" id="KW-0175">Coiled coil</keyword>
<sequence length="151" mass="16881">MGNDSPLLTADAVENARFDPARFPSRGYNEDQVDDFLDVVVHTIRVLTATLDQQRQEIDRLKHWRQTTGPMERTAADTLEQEARARADNIIAAARVSAEEIRRLAVSNAQHIVHTDHLATVVEVVDRLHMLRDGITAELGRLEDALAAGQH</sequence>
<comment type="subcellular location">
    <subcellularLocation>
        <location evidence="1">Cytoplasm</location>
    </subcellularLocation>
</comment>
<dbReference type="Pfam" id="PF05103">
    <property type="entry name" value="DivIVA"/>
    <property type="match status" value="1"/>
</dbReference>
<keyword evidence="4" id="KW-0132">Cell division</keyword>
<proteinExistence type="predicted"/>
<evidence type="ECO:0000256" key="2">
    <source>
        <dbReference type="ARBA" id="ARBA00018787"/>
    </source>
</evidence>
<protein>
    <recommendedName>
        <fullName evidence="2">Cell wall synthesis protein Wag31</fullName>
    </recommendedName>
    <alternativeName>
        <fullName evidence="7">Antigen 84</fullName>
    </alternativeName>
</protein>
<reference evidence="8 9" key="1">
    <citation type="submission" date="2021-02" db="EMBL/GenBank/DDBJ databases">
        <title>Actinophytocola xerophila sp. nov., isolated from soil of cotton cropping field.</title>
        <authorList>
            <person name="Huang R."/>
            <person name="Chen X."/>
            <person name="Ge X."/>
            <person name="Liu W."/>
        </authorList>
    </citation>
    <scope>NUCLEOTIDE SEQUENCE [LARGE SCALE GENOMIC DNA]</scope>
    <source>
        <strain evidence="8 9">S1-96</strain>
    </source>
</reference>
<keyword evidence="6" id="KW-0131">Cell cycle</keyword>
<name>A0ABT2JCN3_9PSEU</name>
<evidence type="ECO:0000313" key="9">
    <source>
        <dbReference type="Proteomes" id="UP001156441"/>
    </source>
</evidence>
<dbReference type="PANTHER" id="PTHR35794">
    <property type="entry name" value="CELL DIVISION PROTEIN DIVIVA"/>
    <property type="match status" value="1"/>
</dbReference>
<keyword evidence="9" id="KW-1185">Reference proteome</keyword>
<gene>
    <name evidence="8" type="ORF">JT362_20530</name>
</gene>
<dbReference type="NCBIfam" id="TIGR03544">
    <property type="entry name" value="DivI1A_domain"/>
    <property type="match status" value="1"/>
</dbReference>
<dbReference type="PANTHER" id="PTHR35794:SF1">
    <property type="entry name" value="CELL CYCLE PROTEIN GPSB"/>
    <property type="match status" value="1"/>
</dbReference>
<evidence type="ECO:0000256" key="5">
    <source>
        <dbReference type="ARBA" id="ARBA00023054"/>
    </source>
</evidence>
<evidence type="ECO:0000256" key="7">
    <source>
        <dbReference type="ARBA" id="ARBA00031737"/>
    </source>
</evidence>
<dbReference type="InterPro" id="IPR019933">
    <property type="entry name" value="DivIVA_domain"/>
</dbReference>
<dbReference type="InterPro" id="IPR007793">
    <property type="entry name" value="DivIVA_fam"/>
</dbReference>
<dbReference type="RefSeq" id="WP_260193112.1">
    <property type="nucleotide sequence ID" value="NZ_JAFFZE010000015.1"/>
</dbReference>
<keyword evidence="3" id="KW-0963">Cytoplasm</keyword>
<organism evidence="8 9">
    <name type="scientific">Actinophytocola gossypii</name>
    <dbReference type="NCBI Taxonomy" id="2812003"/>
    <lineage>
        <taxon>Bacteria</taxon>
        <taxon>Bacillati</taxon>
        <taxon>Actinomycetota</taxon>
        <taxon>Actinomycetes</taxon>
        <taxon>Pseudonocardiales</taxon>
        <taxon>Pseudonocardiaceae</taxon>
    </lineage>
</organism>
<evidence type="ECO:0000313" key="8">
    <source>
        <dbReference type="EMBL" id="MCT2585513.1"/>
    </source>
</evidence>
<dbReference type="EMBL" id="JAFFZE010000015">
    <property type="protein sequence ID" value="MCT2585513.1"/>
    <property type="molecule type" value="Genomic_DNA"/>
</dbReference>
<evidence type="ECO:0000256" key="1">
    <source>
        <dbReference type="ARBA" id="ARBA00004496"/>
    </source>
</evidence>
<dbReference type="Proteomes" id="UP001156441">
    <property type="component" value="Unassembled WGS sequence"/>
</dbReference>
<evidence type="ECO:0000256" key="3">
    <source>
        <dbReference type="ARBA" id="ARBA00022490"/>
    </source>
</evidence>
<accession>A0ABT2JCN3</accession>
<evidence type="ECO:0000256" key="4">
    <source>
        <dbReference type="ARBA" id="ARBA00022618"/>
    </source>
</evidence>
<comment type="caution">
    <text evidence="8">The sequence shown here is derived from an EMBL/GenBank/DDBJ whole genome shotgun (WGS) entry which is preliminary data.</text>
</comment>
<dbReference type="Gene3D" id="6.10.250.660">
    <property type="match status" value="1"/>
</dbReference>